<evidence type="ECO:0008006" key="9">
    <source>
        <dbReference type="Google" id="ProtNLM"/>
    </source>
</evidence>
<organism evidence="5 7">
    <name type="scientific">Hortaea werneckii</name>
    <name type="common">Black yeast</name>
    <name type="synonym">Cladosporium werneckii</name>
    <dbReference type="NCBI Taxonomy" id="91943"/>
    <lineage>
        <taxon>Eukaryota</taxon>
        <taxon>Fungi</taxon>
        <taxon>Dikarya</taxon>
        <taxon>Ascomycota</taxon>
        <taxon>Pezizomycotina</taxon>
        <taxon>Dothideomycetes</taxon>
        <taxon>Dothideomycetidae</taxon>
        <taxon>Mycosphaerellales</taxon>
        <taxon>Teratosphaeriaceae</taxon>
        <taxon>Hortaea</taxon>
    </lineage>
</organism>
<sequence length="354" mass="38216">MGPHLKVLLVGGGGIGVIAALSLEASAQVKVTIVLRSNYNTVVEKGYDITSCDHGRLRGWRPAQVTNHVPVVSTGETPFDYIVITAKNVPSDGVSMADTISPAVTPEITTLVLIQNGLNVEVPYLARFPQNVILSGVSYAGSQELQYGTIFHGSHDSLEIGAFRNCNTQKSREIAAAKHFVSLYAASGKASCQFAPHVQHDRWRKLVYNATINPLCAITALDTGSLRRAGPFVSKLLEDGMAEIIAVAAAAGHIFPKALSQELLDLDPMEDRFEPSMLQDAKKVGGHTLRLGAAINVTKGNSIEYEYLVGEPLREGIRLNISMPTISVLYALCEAIQFKNGAKSSKIVRQRLPR</sequence>
<dbReference type="PANTHER" id="PTHR21708:SF30">
    <property type="entry name" value="2-DEHYDROPANTOATE 2-REDUCTASE-RELATED"/>
    <property type="match status" value="1"/>
</dbReference>
<dbReference type="Proteomes" id="UP000271337">
    <property type="component" value="Unassembled WGS sequence"/>
</dbReference>
<dbReference type="Pfam" id="PF08546">
    <property type="entry name" value="ApbA_C"/>
    <property type="match status" value="1"/>
</dbReference>
<dbReference type="Pfam" id="PF02558">
    <property type="entry name" value="ApbA"/>
    <property type="match status" value="1"/>
</dbReference>
<dbReference type="InterPro" id="IPR013752">
    <property type="entry name" value="KPA_reductase"/>
</dbReference>
<dbReference type="Proteomes" id="UP000276864">
    <property type="component" value="Unassembled WGS sequence"/>
</dbReference>
<dbReference type="EMBL" id="QWIM01001138">
    <property type="protein sequence ID" value="RMY28187.1"/>
    <property type="molecule type" value="Genomic_DNA"/>
</dbReference>
<dbReference type="Proteomes" id="UP000281245">
    <property type="component" value="Unassembled WGS sequence"/>
</dbReference>
<dbReference type="InterPro" id="IPR013332">
    <property type="entry name" value="KPR_N"/>
</dbReference>
<evidence type="ECO:0000259" key="2">
    <source>
        <dbReference type="Pfam" id="PF08546"/>
    </source>
</evidence>
<feature type="domain" description="Ketopantoate reductase N-terminal" evidence="1">
    <location>
        <begin position="7"/>
        <end position="164"/>
    </location>
</feature>
<dbReference type="PANTHER" id="PTHR21708">
    <property type="entry name" value="PROBABLE 2-DEHYDROPANTOATE 2-REDUCTASE"/>
    <property type="match status" value="1"/>
</dbReference>
<dbReference type="Gene3D" id="3.40.50.720">
    <property type="entry name" value="NAD(P)-binding Rossmann-like Domain"/>
    <property type="match status" value="1"/>
</dbReference>
<evidence type="ECO:0000313" key="7">
    <source>
        <dbReference type="Proteomes" id="UP000276864"/>
    </source>
</evidence>
<dbReference type="Gene3D" id="1.10.1040.10">
    <property type="entry name" value="N-(1-d-carboxylethyl)-l-norvaline Dehydrogenase, domain 2"/>
    <property type="match status" value="1"/>
</dbReference>
<evidence type="ECO:0000259" key="1">
    <source>
        <dbReference type="Pfam" id="PF02558"/>
    </source>
</evidence>
<evidence type="ECO:0000313" key="6">
    <source>
        <dbReference type="Proteomes" id="UP000271337"/>
    </source>
</evidence>
<protein>
    <recommendedName>
        <fullName evidence="9">2-dehydropantoate 2-reductase</fullName>
    </recommendedName>
</protein>
<reference evidence="6 7" key="1">
    <citation type="journal article" date="2018" name="BMC Genomics">
        <title>Genomic evidence for intraspecific hybridization in a clonal and extremely halotolerant yeast.</title>
        <authorList>
            <person name="Gostincar C."/>
            <person name="Stajich J.E."/>
            <person name="Zupancic J."/>
            <person name="Zalar P."/>
            <person name="Gunde-Cimerman N."/>
        </authorList>
    </citation>
    <scope>NUCLEOTIDE SEQUENCE [LARGE SCALE GENOMIC DNA]</scope>
    <source>
        <strain evidence="5 7">EXF-6651</strain>
        <strain evidence="3 8">EXF-6656</strain>
        <strain evidence="4 6">EXF-6669</strain>
    </source>
</reference>
<dbReference type="GO" id="GO:0005737">
    <property type="term" value="C:cytoplasm"/>
    <property type="evidence" value="ECO:0007669"/>
    <property type="project" value="TreeGrafter"/>
</dbReference>
<dbReference type="InterPro" id="IPR013328">
    <property type="entry name" value="6PGD_dom2"/>
</dbReference>
<name>A0A3M7AL79_HORWE</name>
<evidence type="ECO:0000313" key="8">
    <source>
        <dbReference type="Proteomes" id="UP000281245"/>
    </source>
</evidence>
<gene>
    <name evidence="5" type="ORF">D0866_09595</name>
    <name evidence="4" type="ORF">D0867_07940</name>
    <name evidence="3" type="ORF">D0869_09184</name>
</gene>
<feature type="domain" description="Ketopantoate reductase C-terminal" evidence="2">
    <location>
        <begin position="198"/>
        <end position="283"/>
    </location>
</feature>
<dbReference type="InterPro" id="IPR051402">
    <property type="entry name" value="KPR-Related"/>
</dbReference>
<evidence type="ECO:0000313" key="3">
    <source>
        <dbReference type="EMBL" id="RMX78316.1"/>
    </source>
</evidence>
<dbReference type="OrthoDB" id="3609at2759"/>
<comment type="caution">
    <text evidence="5">The sequence shown here is derived from an EMBL/GenBank/DDBJ whole genome shotgun (WGS) entry which is preliminary data.</text>
</comment>
<dbReference type="EMBL" id="QWIL01000858">
    <property type="protein sequence ID" value="RMY11891.1"/>
    <property type="molecule type" value="Genomic_DNA"/>
</dbReference>
<proteinExistence type="predicted"/>
<evidence type="ECO:0000313" key="4">
    <source>
        <dbReference type="EMBL" id="RMY11891.1"/>
    </source>
</evidence>
<dbReference type="SUPFAM" id="SSF48179">
    <property type="entry name" value="6-phosphogluconate dehydrogenase C-terminal domain-like"/>
    <property type="match status" value="1"/>
</dbReference>
<accession>A0A3M7AL79</accession>
<dbReference type="EMBL" id="QWIJ01000844">
    <property type="protein sequence ID" value="RMX78316.1"/>
    <property type="molecule type" value="Genomic_DNA"/>
</dbReference>
<dbReference type="AlphaFoldDB" id="A0A3M7AL79"/>
<dbReference type="InterPro" id="IPR008927">
    <property type="entry name" value="6-PGluconate_DH-like_C_sf"/>
</dbReference>
<evidence type="ECO:0000313" key="5">
    <source>
        <dbReference type="EMBL" id="RMY28187.1"/>
    </source>
</evidence>